<evidence type="ECO:0000313" key="7">
    <source>
        <dbReference type="EMBL" id="OGL41649.1"/>
    </source>
</evidence>
<evidence type="ECO:0000256" key="2">
    <source>
        <dbReference type="ARBA" id="ARBA00022723"/>
    </source>
</evidence>
<dbReference type="Proteomes" id="UP000178526">
    <property type="component" value="Unassembled WGS sequence"/>
</dbReference>
<dbReference type="PROSITE" id="PS00197">
    <property type="entry name" value="2FE2S_FER_1"/>
    <property type="match status" value="1"/>
</dbReference>
<dbReference type="FunFam" id="3.10.20.30:FF:000020">
    <property type="entry name" value="Xanthine dehydrogenase iron-sulfur subunit"/>
    <property type="match status" value="1"/>
</dbReference>
<dbReference type="Pfam" id="PF01799">
    <property type="entry name" value="Fer2_2"/>
    <property type="match status" value="1"/>
</dbReference>
<evidence type="ECO:0000256" key="3">
    <source>
        <dbReference type="ARBA" id="ARBA00023002"/>
    </source>
</evidence>
<dbReference type="InterPro" id="IPR036010">
    <property type="entry name" value="2Fe-2S_ferredoxin-like_sf"/>
</dbReference>
<keyword evidence="3" id="KW-0560">Oxidoreductase</keyword>
<dbReference type="GO" id="GO:0046872">
    <property type="term" value="F:metal ion binding"/>
    <property type="evidence" value="ECO:0007669"/>
    <property type="project" value="UniProtKB-KW"/>
</dbReference>
<keyword evidence="1" id="KW-0001">2Fe-2S</keyword>
<dbReference type="InterPro" id="IPR051452">
    <property type="entry name" value="Diverse_Oxidoreductases"/>
</dbReference>
<dbReference type="InterPro" id="IPR036884">
    <property type="entry name" value="2Fe-2S-bd_dom_sf"/>
</dbReference>
<keyword evidence="5" id="KW-0411">Iron-sulfur</keyword>
<sequence length="152" mass="16256">MKKIIELKINGDFYEIAVKPSKRLLSVIRDDIGLTGTKEGCGKGDCGACTVLMNGKVVNSCLVLAIEAQGKEIITIEGVAENGDLHPVQQALIDYGAVQCGFCTPGIVLTAKALLDENPNPSEEEIRDYLSGNICRCTGYVKIVQAIKSVRG</sequence>
<dbReference type="GO" id="GO:0051537">
    <property type="term" value="F:2 iron, 2 sulfur cluster binding"/>
    <property type="evidence" value="ECO:0007669"/>
    <property type="project" value="UniProtKB-KW"/>
</dbReference>
<dbReference type="InterPro" id="IPR012675">
    <property type="entry name" value="Beta-grasp_dom_sf"/>
</dbReference>
<dbReference type="GO" id="GO:0016491">
    <property type="term" value="F:oxidoreductase activity"/>
    <property type="evidence" value="ECO:0007669"/>
    <property type="project" value="UniProtKB-KW"/>
</dbReference>
<comment type="caution">
    <text evidence="7">The sequence shown here is derived from an EMBL/GenBank/DDBJ whole genome shotgun (WGS) entry which is preliminary data.</text>
</comment>
<dbReference type="PROSITE" id="PS51085">
    <property type="entry name" value="2FE2S_FER_2"/>
    <property type="match status" value="1"/>
</dbReference>
<dbReference type="PANTHER" id="PTHR44379:SF8">
    <property type="entry name" value="XANTHINE DEHYDROGENASE IRON-SULFUR-BINDING SUBUNIT XDHC-RELATED"/>
    <property type="match status" value="1"/>
</dbReference>
<evidence type="ECO:0000313" key="8">
    <source>
        <dbReference type="Proteomes" id="UP000178526"/>
    </source>
</evidence>
<dbReference type="AlphaFoldDB" id="A0A1F7RJB9"/>
<dbReference type="FunFam" id="1.10.150.120:FF:000003">
    <property type="entry name" value="Carbon monoxide dehydrogenase, small subunit"/>
    <property type="match status" value="1"/>
</dbReference>
<reference evidence="7 8" key="1">
    <citation type="journal article" date="2016" name="Nat. Commun.">
        <title>Thousands of microbial genomes shed light on interconnected biogeochemical processes in an aquifer system.</title>
        <authorList>
            <person name="Anantharaman K."/>
            <person name="Brown C.T."/>
            <person name="Hug L.A."/>
            <person name="Sharon I."/>
            <person name="Castelle C.J."/>
            <person name="Probst A.J."/>
            <person name="Thomas B.C."/>
            <person name="Singh A."/>
            <person name="Wilkins M.J."/>
            <person name="Karaoz U."/>
            <person name="Brodie E.L."/>
            <person name="Williams K.H."/>
            <person name="Hubbard S.S."/>
            <person name="Banfield J.F."/>
        </authorList>
    </citation>
    <scope>NUCLEOTIDE SEQUENCE [LARGE SCALE GENOMIC DNA]</scope>
</reference>
<dbReference type="InterPro" id="IPR001041">
    <property type="entry name" value="2Fe-2S_ferredoxin-type"/>
</dbReference>
<name>A0A1F7RJB9_9BACT</name>
<feature type="domain" description="2Fe-2S ferredoxin-type" evidence="6">
    <location>
        <begin position="3"/>
        <end position="79"/>
    </location>
</feature>
<dbReference type="SUPFAM" id="SSF54292">
    <property type="entry name" value="2Fe-2S ferredoxin-like"/>
    <property type="match status" value="1"/>
</dbReference>
<protein>
    <submittedName>
        <fullName evidence="7">(2Fe-2S)-binding protein</fullName>
    </submittedName>
</protein>
<dbReference type="PANTHER" id="PTHR44379">
    <property type="entry name" value="OXIDOREDUCTASE WITH IRON-SULFUR SUBUNIT"/>
    <property type="match status" value="1"/>
</dbReference>
<evidence type="ECO:0000259" key="6">
    <source>
        <dbReference type="PROSITE" id="PS51085"/>
    </source>
</evidence>
<dbReference type="EMBL" id="MGDB01000066">
    <property type="protein sequence ID" value="OGL41649.1"/>
    <property type="molecule type" value="Genomic_DNA"/>
</dbReference>
<dbReference type="Pfam" id="PF00111">
    <property type="entry name" value="Fer2"/>
    <property type="match status" value="1"/>
</dbReference>
<proteinExistence type="predicted"/>
<evidence type="ECO:0000256" key="1">
    <source>
        <dbReference type="ARBA" id="ARBA00022714"/>
    </source>
</evidence>
<gene>
    <name evidence="7" type="ORF">A2042_03700</name>
</gene>
<organism evidence="7 8">
    <name type="scientific">Candidatus Schekmanbacteria bacterium GWA2_38_11</name>
    <dbReference type="NCBI Taxonomy" id="1817876"/>
    <lineage>
        <taxon>Bacteria</taxon>
        <taxon>Candidatus Schekmaniibacteriota</taxon>
    </lineage>
</organism>
<dbReference type="SUPFAM" id="SSF47741">
    <property type="entry name" value="CO dehydrogenase ISP C-domain like"/>
    <property type="match status" value="1"/>
</dbReference>
<dbReference type="InterPro" id="IPR006058">
    <property type="entry name" value="2Fe2S_fd_BS"/>
</dbReference>
<evidence type="ECO:0000256" key="4">
    <source>
        <dbReference type="ARBA" id="ARBA00023004"/>
    </source>
</evidence>
<dbReference type="Gene3D" id="1.10.150.120">
    <property type="entry name" value="[2Fe-2S]-binding domain"/>
    <property type="match status" value="1"/>
</dbReference>
<accession>A0A1F7RJB9</accession>
<evidence type="ECO:0000256" key="5">
    <source>
        <dbReference type="ARBA" id="ARBA00023014"/>
    </source>
</evidence>
<keyword evidence="2" id="KW-0479">Metal-binding</keyword>
<keyword evidence="4" id="KW-0408">Iron</keyword>
<dbReference type="InterPro" id="IPR002888">
    <property type="entry name" value="2Fe-2S-bd"/>
</dbReference>
<dbReference type="Gene3D" id="3.10.20.30">
    <property type="match status" value="1"/>
</dbReference>